<reference evidence="2 3" key="1">
    <citation type="submission" date="2018-11" db="EMBL/GenBank/DDBJ databases">
        <title>Whole genome sequence of Streptomyces chrestomyceticus NBRC 13444(T).</title>
        <authorList>
            <person name="Komaki H."/>
            <person name="Tamura T."/>
        </authorList>
    </citation>
    <scope>NUCLEOTIDE SEQUENCE [LARGE SCALE GENOMIC DNA]</scope>
    <source>
        <strain evidence="2 3">NBRC 13444</strain>
    </source>
</reference>
<keyword evidence="1" id="KW-1133">Transmembrane helix</keyword>
<feature type="transmembrane region" description="Helical" evidence="1">
    <location>
        <begin position="21"/>
        <end position="40"/>
    </location>
</feature>
<protein>
    <recommendedName>
        <fullName evidence="4">Holin</fullName>
    </recommendedName>
</protein>
<comment type="caution">
    <text evidence="2">The sequence shown here is derived from an EMBL/GenBank/DDBJ whole genome shotgun (WGS) entry which is preliminary data.</text>
</comment>
<keyword evidence="1" id="KW-0812">Transmembrane</keyword>
<dbReference type="GeneID" id="95624516"/>
<dbReference type="AlphaFoldDB" id="A0A7U9L1L7"/>
<dbReference type="RefSeq" id="WP_125047254.1">
    <property type="nucleotide sequence ID" value="NZ_BHZC01000001.1"/>
</dbReference>
<organism evidence="2 3">
    <name type="scientific">Streptomyces chrestomyceticus JCM 4735</name>
    <dbReference type="NCBI Taxonomy" id="1306181"/>
    <lineage>
        <taxon>Bacteria</taxon>
        <taxon>Bacillati</taxon>
        <taxon>Actinomycetota</taxon>
        <taxon>Actinomycetes</taxon>
        <taxon>Kitasatosporales</taxon>
        <taxon>Streptomycetaceae</taxon>
        <taxon>Streptomyces</taxon>
    </lineage>
</organism>
<keyword evidence="1" id="KW-0472">Membrane</keyword>
<accession>A0A7U9L1L7</accession>
<dbReference type="EMBL" id="BHZC01000001">
    <property type="protein sequence ID" value="GCD37926.1"/>
    <property type="molecule type" value="Genomic_DNA"/>
</dbReference>
<evidence type="ECO:0000256" key="1">
    <source>
        <dbReference type="SAM" id="Phobius"/>
    </source>
</evidence>
<evidence type="ECO:0008006" key="4">
    <source>
        <dbReference type="Google" id="ProtNLM"/>
    </source>
</evidence>
<dbReference type="Proteomes" id="UP000287830">
    <property type="component" value="Unassembled WGS sequence"/>
</dbReference>
<feature type="transmembrane region" description="Helical" evidence="1">
    <location>
        <begin position="46"/>
        <end position="67"/>
    </location>
</feature>
<name>A0A7U9L1L7_9ACTN</name>
<evidence type="ECO:0000313" key="2">
    <source>
        <dbReference type="EMBL" id="GCD37926.1"/>
    </source>
</evidence>
<sequence length="83" mass="8432">MTNVTTISKTAQTYARDLAERVVWTFLVAAGGVALAAGPGDMFDVSFWQAVGAAGIAAVGSLVKGFLARVIGDKNSASTARGV</sequence>
<gene>
    <name evidence="2" type="ORF">OEIGOIKO_05736</name>
</gene>
<proteinExistence type="predicted"/>
<evidence type="ECO:0000313" key="3">
    <source>
        <dbReference type="Proteomes" id="UP000287830"/>
    </source>
</evidence>